<protein>
    <submittedName>
        <fullName evidence="3">Uncharacterized protein</fullName>
    </submittedName>
</protein>
<organism evidence="3 4">
    <name type="scientific">Cyprinus carpio</name>
    <name type="common">Common carp</name>
    <dbReference type="NCBI Taxonomy" id="7962"/>
    <lineage>
        <taxon>Eukaryota</taxon>
        <taxon>Metazoa</taxon>
        <taxon>Chordata</taxon>
        <taxon>Craniata</taxon>
        <taxon>Vertebrata</taxon>
        <taxon>Euteleostomi</taxon>
        <taxon>Actinopterygii</taxon>
        <taxon>Neopterygii</taxon>
        <taxon>Teleostei</taxon>
        <taxon>Ostariophysi</taxon>
        <taxon>Cypriniformes</taxon>
        <taxon>Cyprinidae</taxon>
        <taxon>Cyprininae</taxon>
        <taxon>Cyprinus</taxon>
    </lineage>
</organism>
<feature type="compositionally biased region" description="Low complexity" evidence="1">
    <location>
        <begin position="200"/>
        <end position="219"/>
    </location>
</feature>
<proteinExistence type="predicted"/>
<accession>A0A8C1VUN2</accession>
<dbReference type="Proteomes" id="UP000694700">
    <property type="component" value="Unplaced"/>
</dbReference>
<evidence type="ECO:0000313" key="3">
    <source>
        <dbReference type="Ensembl" id="ENSCCRP00015057295.1"/>
    </source>
</evidence>
<dbReference type="AlphaFoldDB" id="A0A8C1VUN2"/>
<feature type="compositionally biased region" description="Low complexity" evidence="1">
    <location>
        <begin position="161"/>
        <end position="170"/>
    </location>
</feature>
<reference evidence="3" key="1">
    <citation type="submission" date="2025-08" db="UniProtKB">
        <authorList>
            <consortium name="Ensembl"/>
        </authorList>
    </citation>
    <scope>IDENTIFICATION</scope>
</reference>
<keyword evidence="2" id="KW-0472">Membrane</keyword>
<sequence>MVVSQNLANCLSRHHMDYLLCPEITSRSANHFAFHDFKDAQKLLNLPLVARKCFLGDYLCVSSAANVSSSLHISHRRNGVTDVNLTSSPSSNQTQSSTNITNSTEPTLHTDTTTETLKNSSAPAENVSFSGNISDSRNDSDVSPVNNKTAVTMVNTTTLLPSTTLEPTSTIHIRTLHPTSSRAPDTSSPESTSARSRWRSTPASSPSNSTTVPASSSPVRAEAHGDTPSALNVGDHDNSKASTDPLLAGLVSAFVVIAAIVSVLIFLKFRNTNGGPEFRRLQDLPMDDMLEDAPLSMYSY</sequence>
<feature type="compositionally biased region" description="Low complexity" evidence="1">
    <location>
        <begin position="86"/>
        <end position="117"/>
    </location>
</feature>
<evidence type="ECO:0000256" key="1">
    <source>
        <dbReference type="SAM" id="MobiDB-lite"/>
    </source>
</evidence>
<feature type="compositionally biased region" description="Polar residues" evidence="1">
    <location>
        <begin position="177"/>
        <end position="195"/>
    </location>
</feature>
<evidence type="ECO:0000256" key="2">
    <source>
        <dbReference type="SAM" id="Phobius"/>
    </source>
</evidence>
<feature type="region of interest" description="Disordered" evidence="1">
    <location>
        <begin position="161"/>
        <end position="237"/>
    </location>
</feature>
<feature type="compositionally biased region" description="Polar residues" evidence="1">
    <location>
        <begin position="118"/>
        <end position="147"/>
    </location>
</feature>
<feature type="transmembrane region" description="Helical" evidence="2">
    <location>
        <begin position="246"/>
        <end position="267"/>
    </location>
</feature>
<keyword evidence="2" id="KW-0812">Transmembrane</keyword>
<evidence type="ECO:0000313" key="4">
    <source>
        <dbReference type="Proteomes" id="UP000694700"/>
    </source>
</evidence>
<dbReference type="Ensembl" id="ENSCCRT00015059190.1">
    <property type="protein sequence ID" value="ENSCCRP00015057295.1"/>
    <property type="gene ID" value="ENSCCRG00015023550.1"/>
</dbReference>
<keyword evidence="2" id="KW-1133">Transmembrane helix</keyword>
<name>A0A8C1VUN2_CYPCA</name>
<feature type="region of interest" description="Disordered" evidence="1">
    <location>
        <begin position="81"/>
        <end position="147"/>
    </location>
</feature>